<dbReference type="eggNOG" id="KOG1075">
    <property type="taxonomic scope" value="Eukaryota"/>
</dbReference>
<sequence length="400" mass="45790">MAFFGKLIASDRDLSREKPIKLPPIDKAQVMQRFERTLVGRPLLRDVQEHKLKAVVNFLPTVWRCEGGVQGIEMGEGRVHFRFQNEEDLQTVLDNRPYHYDGSMIALERWVPTVRRDFPNTIPFWIVIKGLPDYRREAVSVQSIGEALGEYMAVDVSEPIPRVRVMLNCDSPLIMRRESDDAGQICVLQLQYEKLHKYCSQCSRLTHEAPFCPERVRDQHHHRDLRRAQLQKREVEEKRGNQRNRREDRGKEVVSRRPPHEPTRRSHEAMASSSRPKPVRRALLSELEKSGSNYSEAKPSTKEWVSKAFSETEGGLVTKSPNPRRITQRINKALGVKKKIEHNPFHGIRVHNHMALAILDPPKVLADVSIPSTSKTGPDDGETSKELGNPVVEKKPPADG</sequence>
<proteinExistence type="predicted"/>
<evidence type="ECO:0000313" key="3">
    <source>
        <dbReference type="EMBL" id="KFK34310.1"/>
    </source>
</evidence>
<dbReference type="InterPro" id="IPR040256">
    <property type="entry name" value="At4g02000-like"/>
</dbReference>
<name>A0A087GWQ8_ARAAL</name>
<accession>A0A087GWQ8</accession>
<dbReference type="InterPro" id="IPR025558">
    <property type="entry name" value="DUF4283"/>
</dbReference>
<protein>
    <recommendedName>
        <fullName evidence="2">DUF4283 domain-containing protein</fullName>
    </recommendedName>
</protein>
<evidence type="ECO:0000256" key="1">
    <source>
        <dbReference type="SAM" id="MobiDB-lite"/>
    </source>
</evidence>
<dbReference type="EMBL" id="CM002873">
    <property type="protein sequence ID" value="KFK34310.1"/>
    <property type="molecule type" value="Genomic_DNA"/>
</dbReference>
<dbReference type="PANTHER" id="PTHR31286">
    <property type="entry name" value="GLYCINE-RICH CELL WALL STRUCTURAL PROTEIN 1.8-LIKE"/>
    <property type="match status" value="1"/>
</dbReference>
<feature type="domain" description="DUF4283" evidence="2">
    <location>
        <begin position="31"/>
        <end position="114"/>
    </location>
</feature>
<feature type="region of interest" description="Disordered" evidence="1">
    <location>
        <begin position="368"/>
        <end position="400"/>
    </location>
</feature>
<dbReference type="OrthoDB" id="1110606at2759"/>
<feature type="region of interest" description="Disordered" evidence="1">
    <location>
        <begin position="218"/>
        <end position="279"/>
    </location>
</feature>
<reference evidence="4" key="1">
    <citation type="journal article" date="2015" name="Nat. Plants">
        <title>Genome expansion of Arabis alpina linked with retrotransposition and reduced symmetric DNA methylation.</title>
        <authorList>
            <person name="Willing E.M."/>
            <person name="Rawat V."/>
            <person name="Mandakova T."/>
            <person name="Maumus F."/>
            <person name="James G.V."/>
            <person name="Nordstroem K.J."/>
            <person name="Becker C."/>
            <person name="Warthmann N."/>
            <person name="Chica C."/>
            <person name="Szarzynska B."/>
            <person name="Zytnicki M."/>
            <person name="Albani M.C."/>
            <person name="Kiefer C."/>
            <person name="Bergonzi S."/>
            <person name="Castaings L."/>
            <person name="Mateos J.L."/>
            <person name="Berns M.C."/>
            <person name="Bujdoso N."/>
            <person name="Piofczyk T."/>
            <person name="de Lorenzo L."/>
            <person name="Barrero-Sicilia C."/>
            <person name="Mateos I."/>
            <person name="Piednoel M."/>
            <person name="Hagmann J."/>
            <person name="Chen-Min-Tao R."/>
            <person name="Iglesias-Fernandez R."/>
            <person name="Schuster S.C."/>
            <person name="Alonso-Blanco C."/>
            <person name="Roudier F."/>
            <person name="Carbonero P."/>
            <person name="Paz-Ares J."/>
            <person name="Davis S.J."/>
            <person name="Pecinka A."/>
            <person name="Quesneville H."/>
            <person name="Colot V."/>
            <person name="Lysak M.A."/>
            <person name="Weigel D."/>
            <person name="Coupland G."/>
            <person name="Schneeberger K."/>
        </authorList>
    </citation>
    <scope>NUCLEOTIDE SEQUENCE [LARGE SCALE GENOMIC DNA]</scope>
    <source>
        <strain evidence="4">cv. Pajares</strain>
    </source>
</reference>
<feature type="compositionally biased region" description="Basic and acidic residues" evidence="1">
    <location>
        <begin position="231"/>
        <end position="268"/>
    </location>
</feature>
<dbReference type="PANTHER" id="PTHR31286:SF178">
    <property type="entry name" value="DUF4283 DOMAIN-CONTAINING PROTEIN"/>
    <property type="match status" value="1"/>
</dbReference>
<gene>
    <name evidence="3" type="ordered locus">AALP_Aa5g128800</name>
</gene>
<dbReference type="OMA" id="SHANESN"/>
<dbReference type="Pfam" id="PF14111">
    <property type="entry name" value="DUF4283"/>
    <property type="match status" value="1"/>
</dbReference>
<dbReference type="AlphaFoldDB" id="A0A087GWQ8"/>
<dbReference type="Proteomes" id="UP000029120">
    <property type="component" value="Chromosome 5"/>
</dbReference>
<evidence type="ECO:0000259" key="2">
    <source>
        <dbReference type="Pfam" id="PF14111"/>
    </source>
</evidence>
<keyword evidence="4" id="KW-1185">Reference proteome</keyword>
<organism evidence="3 4">
    <name type="scientific">Arabis alpina</name>
    <name type="common">Alpine rock-cress</name>
    <dbReference type="NCBI Taxonomy" id="50452"/>
    <lineage>
        <taxon>Eukaryota</taxon>
        <taxon>Viridiplantae</taxon>
        <taxon>Streptophyta</taxon>
        <taxon>Embryophyta</taxon>
        <taxon>Tracheophyta</taxon>
        <taxon>Spermatophyta</taxon>
        <taxon>Magnoliopsida</taxon>
        <taxon>eudicotyledons</taxon>
        <taxon>Gunneridae</taxon>
        <taxon>Pentapetalae</taxon>
        <taxon>rosids</taxon>
        <taxon>malvids</taxon>
        <taxon>Brassicales</taxon>
        <taxon>Brassicaceae</taxon>
        <taxon>Arabideae</taxon>
        <taxon>Arabis</taxon>
    </lineage>
</organism>
<evidence type="ECO:0000313" key="4">
    <source>
        <dbReference type="Proteomes" id="UP000029120"/>
    </source>
</evidence>
<dbReference type="Gramene" id="KFK34310">
    <property type="protein sequence ID" value="KFK34310"/>
    <property type="gene ID" value="AALP_AA5G128800"/>
</dbReference>